<comment type="similarity">
    <text evidence="4 5">Belongs to the Rsd/AlgQ family.</text>
</comment>
<dbReference type="Gene3D" id="1.20.120.1370">
    <property type="entry name" value="Regulator of RNA polymerase sigma(70) subunit, domain 4"/>
    <property type="match status" value="1"/>
</dbReference>
<evidence type="ECO:0000256" key="3">
    <source>
        <dbReference type="ARBA" id="ARBA00023163"/>
    </source>
</evidence>
<dbReference type="NCBIfam" id="NF008723">
    <property type="entry name" value="PRK11718.1"/>
    <property type="match status" value="1"/>
</dbReference>
<dbReference type="HAMAP" id="MF_01181">
    <property type="entry name" value="Rsd"/>
    <property type="match status" value="1"/>
</dbReference>
<dbReference type="Proteomes" id="UP000686327">
    <property type="component" value="Unassembled WGS sequence"/>
</dbReference>
<evidence type="ECO:0000256" key="5">
    <source>
        <dbReference type="RuleBase" id="RU004409"/>
    </source>
</evidence>
<evidence type="ECO:0000256" key="4">
    <source>
        <dbReference type="HAMAP-Rule" id="MF_01181"/>
    </source>
</evidence>
<keyword evidence="2 4" id="KW-0805">Transcription regulation</keyword>
<comment type="subcellular location">
    <subcellularLocation>
        <location evidence="4">Cytoplasm</location>
    </subcellularLocation>
</comment>
<comment type="function">
    <text evidence="4">Binds RpoD and negatively regulates RpoD-mediated transcription activation by preventing the interaction between the primary sigma factor RpoD with the catalytic core of the RNA polymerase and with promoter DNA. May be involved in replacement of the RNA polymerase sigma subunit from RpoD to RpoS during the transition from exponential growth to the stationary phase.</text>
</comment>
<proteinExistence type="inferred from homology"/>
<accession>A0ABS6DDG2</accession>
<dbReference type="PIRSF" id="PIRSF016548">
    <property type="entry name" value="Rsd_AlgQ"/>
    <property type="match status" value="1"/>
</dbReference>
<comment type="caution">
    <text evidence="6">The sequence shown here is derived from an EMBL/GenBank/DDBJ whole genome shotgun (WGS) entry which is preliminary data.</text>
</comment>
<dbReference type="RefSeq" id="WP_016517391.1">
    <property type="nucleotide sequence ID" value="NZ_CABKSL010000001.1"/>
</dbReference>
<evidence type="ECO:0000313" key="6">
    <source>
        <dbReference type="EMBL" id="MBU4681231.1"/>
    </source>
</evidence>
<dbReference type="InterPro" id="IPR023785">
    <property type="entry name" value="Sigma70_reg_Rsd"/>
</dbReference>
<comment type="subunit">
    <text evidence="4">Interacts with RpoD.</text>
</comment>
<evidence type="ECO:0000313" key="7">
    <source>
        <dbReference type="Proteomes" id="UP000686327"/>
    </source>
</evidence>
<gene>
    <name evidence="4" type="primary">rsd</name>
    <name evidence="6" type="ORF">KC222_04295</name>
</gene>
<reference evidence="7" key="2">
    <citation type="submission" date="2023-07" db="EMBL/GenBank/DDBJ databases">
        <title>Cedecea davisae an AmpC producer and its therapeutic implications.</title>
        <authorList>
            <person name="Notter J."/>
        </authorList>
    </citation>
    <scope>NUCLEOTIDE SEQUENCE [LARGE SCALE GENOMIC DNA]</scope>
    <source>
        <strain evidence="7">1</strain>
    </source>
</reference>
<reference evidence="6 7" key="1">
    <citation type="submission" date="2021-04" db="EMBL/GenBank/DDBJ databases">
        <authorList>
            <person name="Seiffert S.N."/>
        </authorList>
    </citation>
    <scope>NUCLEOTIDE SEQUENCE [LARGE SCALE GENOMIC DNA]</scope>
    <source>
        <strain evidence="6 7">1</strain>
    </source>
</reference>
<keyword evidence="1 4" id="KW-0963">Cytoplasm</keyword>
<dbReference type="Pfam" id="PF04353">
    <property type="entry name" value="Rsd_AlgQ"/>
    <property type="match status" value="1"/>
</dbReference>
<dbReference type="EMBL" id="JAGRYU010000006">
    <property type="protein sequence ID" value="MBU4681231.1"/>
    <property type="molecule type" value="Genomic_DNA"/>
</dbReference>
<evidence type="ECO:0000256" key="1">
    <source>
        <dbReference type="ARBA" id="ARBA00022490"/>
    </source>
</evidence>
<keyword evidence="7" id="KW-1185">Reference proteome</keyword>
<dbReference type="InterPro" id="IPR007448">
    <property type="entry name" value="Sigma70_reg_Rsd_AlgQ"/>
</dbReference>
<dbReference type="InterPro" id="IPR038309">
    <property type="entry name" value="Rsd/AlgQ_sf"/>
</dbReference>
<protein>
    <recommendedName>
        <fullName evidence="4">Regulator of sigma D</fullName>
    </recommendedName>
</protein>
<organism evidence="6 7">
    <name type="scientific">Cedecea davisae</name>
    <dbReference type="NCBI Taxonomy" id="158484"/>
    <lineage>
        <taxon>Bacteria</taxon>
        <taxon>Pseudomonadati</taxon>
        <taxon>Pseudomonadota</taxon>
        <taxon>Gammaproteobacteria</taxon>
        <taxon>Enterobacterales</taxon>
        <taxon>Enterobacteriaceae</taxon>
        <taxon>Cedecea</taxon>
    </lineage>
</organism>
<name>A0ABS6DDG2_9ENTR</name>
<sequence length="167" mass="18577">MLNQLANLTERVGGSNELVDHWLQARKHLLVAYYNMVGIKPNKESHTALDEKALDNFCHGLVDYLSSGHFSIYERIISNLEGSSPLLSAAQLYPQLEANTQQIMDLYDSHLENAIDRDSWVEFQQALSEIGECLESRFSLEDRLVLLAIDNNLDSSASDPAGVASPA</sequence>
<keyword evidence="3 4" id="KW-0804">Transcription</keyword>
<evidence type="ECO:0000256" key="2">
    <source>
        <dbReference type="ARBA" id="ARBA00023015"/>
    </source>
</evidence>